<dbReference type="Proteomes" id="UP001178507">
    <property type="component" value="Unassembled WGS sequence"/>
</dbReference>
<dbReference type="PANTHER" id="PTHR11567:SF110">
    <property type="entry name" value="2-PHOSPHOXYLOSE PHOSPHATASE 1"/>
    <property type="match status" value="1"/>
</dbReference>
<dbReference type="InterPro" id="IPR050645">
    <property type="entry name" value="Histidine_acid_phosphatase"/>
</dbReference>
<evidence type="ECO:0000256" key="1">
    <source>
        <dbReference type="ARBA" id="ARBA00022801"/>
    </source>
</evidence>
<keyword evidence="2" id="KW-0812">Transmembrane</keyword>
<evidence type="ECO:0000313" key="4">
    <source>
        <dbReference type="Proteomes" id="UP001178507"/>
    </source>
</evidence>
<dbReference type="SUPFAM" id="SSF53254">
    <property type="entry name" value="Phosphoglycerate mutase-like"/>
    <property type="match status" value="1"/>
</dbReference>
<keyword evidence="4" id="KW-1185">Reference proteome</keyword>
<dbReference type="AlphaFoldDB" id="A0AA36MNT5"/>
<organism evidence="3 4">
    <name type="scientific">Effrenium voratum</name>
    <dbReference type="NCBI Taxonomy" id="2562239"/>
    <lineage>
        <taxon>Eukaryota</taxon>
        <taxon>Sar</taxon>
        <taxon>Alveolata</taxon>
        <taxon>Dinophyceae</taxon>
        <taxon>Suessiales</taxon>
        <taxon>Symbiodiniaceae</taxon>
        <taxon>Effrenium</taxon>
    </lineage>
</organism>
<comment type="caution">
    <text evidence="3">The sequence shown here is derived from an EMBL/GenBank/DDBJ whole genome shotgun (WGS) entry which is preliminary data.</text>
</comment>
<dbReference type="PANTHER" id="PTHR11567">
    <property type="entry name" value="ACID PHOSPHATASE-RELATED"/>
    <property type="match status" value="1"/>
</dbReference>
<evidence type="ECO:0000313" key="3">
    <source>
        <dbReference type="EMBL" id="CAJ1379650.1"/>
    </source>
</evidence>
<dbReference type="Gene3D" id="3.40.50.1240">
    <property type="entry name" value="Phosphoglycerate mutase-like"/>
    <property type="match status" value="1"/>
</dbReference>
<evidence type="ECO:0008006" key="5">
    <source>
        <dbReference type="Google" id="ProtNLM"/>
    </source>
</evidence>
<dbReference type="InterPro" id="IPR029033">
    <property type="entry name" value="His_PPase_superfam"/>
</dbReference>
<proteinExistence type="predicted"/>
<feature type="transmembrane region" description="Helical" evidence="2">
    <location>
        <begin position="394"/>
        <end position="413"/>
    </location>
</feature>
<accession>A0AA36MNT5</accession>
<dbReference type="PROSITE" id="PS00778">
    <property type="entry name" value="HIS_ACID_PHOSPHAT_2"/>
    <property type="match status" value="1"/>
</dbReference>
<dbReference type="GO" id="GO:0016791">
    <property type="term" value="F:phosphatase activity"/>
    <property type="evidence" value="ECO:0007669"/>
    <property type="project" value="TreeGrafter"/>
</dbReference>
<gene>
    <name evidence="3" type="ORF">EVOR1521_LOCUS7828</name>
</gene>
<keyword evidence="2" id="KW-1133">Transmembrane helix</keyword>
<dbReference type="EMBL" id="CAUJNA010000646">
    <property type="protein sequence ID" value="CAJ1379650.1"/>
    <property type="molecule type" value="Genomic_DNA"/>
</dbReference>
<sequence>MRSAHGHVFEKYCGHEVHWAEPPVTDYELLLVQVPNAAGRVNEVVHRHGARNLWAPLGCWAPAPKAAPAAPELQCRLPFGVSAGHGRHRLTKRYLTPGHCGFGSLLGEAEVQFRNLAGSLNASYGQVPWWKTLDVRDASVRLYSCDNERNLGSLDLLMAKLFPSNYEASVDTLPPEEDPFQLPGFFGVSPCDGSPLPALQEIEDDKDFRAFAERWLRRANVTWNHMLYDCILTARCAGASLPPAIEEVADEALLWGYRQQLAAVYGSNWTTWAVQPALHAIALEMQTAAQVEVPRLAVWSTHDSTMIYLLKALQAWDGVWPGYASAVVLELYRGPEGPLVRLLRDGRPVTMGACEVLCPLARFLRVVADAAAPCTFQAAPIEGASGHKATTATMAAYLLAAFTLGLSITAGWARRRPGTLQQQLL</sequence>
<protein>
    <recommendedName>
        <fullName evidence="5">Acid phosphatase</fullName>
    </recommendedName>
</protein>
<keyword evidence="1" id="KW-0378">Hydrolase</keyword>
<reference evidence="3" key="1">
    <citation type="submission" date="2023-08" db="EMBL/GenBank/DDBJ databases">
        <authorList>
            <person name="Chen Y."/>
            <person name="Shah S."/>
            <person name="Dougan E. K."/>
            <person name="Thang M."/>
            <person name="Chan C."/>
        </authorList>
    </citation>
    <scope>NUCLEOTIDE SEQUENCE</scope>
</reference>
<keyword evidence="2" id="KW-0472">Membrane</keyword>
<evidence type="ECO:0000256" key="2">
    <source>
        <dbReference type="SAM" id="Phobius"/>
    </source>
</evidence>
<name>A0AA36MNT5_9DINO</name>
<dbReference type="InterPro" id="IPR033379">
    <property type="entry name" value="Acid_Pase_AS"/>
</dbReference>